<dbReference type="PANTHER" id="PTHR43434:SF1">
    <property type="entry name" value="PHOSPHOGLYCOLATE PHOSPHATASE"/>
    <property type="match status" value="1"/>
</dbReference>
<dbReference type="InterPro" id="IPR050155">
    <property type="entry name" value="HAD-like_hydrolase_sf"/>
</dbReference>
<dbReference type="SUPFAM" id="SSF56784">
    <property type="entry name" value="HAD-like"/>
    <property type="match status" value="1"/>
</dbReference>
<dbReference type="GO" id="GO:0008967">
    <property type="term" value="F:phosphoglycolate phosphatase activity"/>
    <property type="evidence" value="ECO:0007669"/>
    <property type="project" value="TreeGrafter"/>
</dbReference>
<dbReference type="PANTHER" id="PTHR43434">
    <property type="entry name" value="PHOSPHOGLYCOLATE PHOSPHATASE"/>
    <property type="match status" value="1"/>
</dbReference>
<dbReference type="AlphaFoldDB" id="A0A5R9F514"/>
<reference evidence="1 2" key="1">
    <citation type="submission" date="2019-04" db="EMBL/GenBank/DDBJ databases">
        <title>Bacillus caeni sp. nov., a bacterium isolated from mangrove sediment.</title>
        <authorList>
            <person name="Huang H."/>
            <person name="Mo K."/>
            <person name="Hu Y."/>
        </authorList>
    </citation>
    <scope>NUCLEOTIDE SEQUENCE [LARGE SCALE GENOMIC DNA]</scope>
    <source>
        <strain evidence="1 2">HB172195</strain>
    </source>
</reference>
<comment type="caution">
    <text evidence="1">The sequence shown here is derived from an EMBL/GenBank/DDBJ whole genome shotgun (WGS) entry which is preliminary data.</text>
</comment>
<proteinExistence type="predicted"/>
<dbReference type="Pfam" id="PF00702">
    <property type="entry name" value="Hydrolase"/>
    <property type="match status" value="1"/>
</dbReference>
<organism evidence="1 2">
    <name type="scientific">Exobacillus caeni</name>
    <dbReference type="NCBI Taxonomy" id="2574798"/>
    <lineage>
        <taxon>Bacteria</taxon>
        <taxon>Bacillati</taxon>
        <taxon>Bacillota</taxon>
        <taxon>Bacilli</taxon>
        <taxon>Bacillales</taxon>
        <taxon>Guptibacillaceae</taxon>
        <taxon>Exobacillus</taxon>
    </lineage>
</organism>
<keyword evidence="2" id="KW-1185">Reference proteome</keyword>
<evidence type="ECO:0000313" key="2">
    <source>
        <dbReference type="Proteomes" id="UP000308230"/>
    </source>
</evidence>
<keyword evidence="1" id="KW-0378">Hydrolase</keyword>
<sequence length="277" mass="32024">MKDLIDDAKLIIFDLDGTLYEDTDHFDYYGNLMKERLPDELQERFEENYQRMKAGEHIVSIGKAYDIQRDTVLTLDPLSLEVVQVHNWDATEWSKEEVEKTYSDKLVFDFESMIAIGDGWWLPYVTGRHFGLSVKETYACYIATKEYMVTDEFQLTKTPGLKEGLHQLKDGKQLVLMTNSDADDVERLLNELDLDGIFHHKITSALKPANTEKHFQTLLETYNLDPKDVLSIGDNFINEIAPALSMGMKALFIQPHRPEVEHKDLSVIHSMEEVFNN</sequence>
<gene>
    <name evidence="1" type="ORF">FCL54_06155</name>
</gene>
<dbReference type="InterPro" id="IPR023214">
    <property type="entry name" value="HAD_sf"/>
</dbReference>
<dbReference type="RefSeq" id="WP_138124273.1">
    <property type="nucleotide sequence ID" value="NZ_SWLG01000004.1"/>
</dbReference>
<dbReference type="OrthoDB" id="2081981at2"/>
<dbReference type="Gene3D" id="3.40.50.1000">
    <property type="entry name" value="HAD superfamily/HAD-like"/>
    <property type="match status" value="1"/>
</dbReference>
<evidence type="ECO:0000313" key="1">
    <source>
        <dbReference type="EMBL" id="TLS38121.1"/>
    </source>
</evidence>
<protein>
    <submittedName>
        <fullName evidence="1">HAD family hydrolase</fullName>
    </submittedName>
</protein>
<dbReference type="InterPro" id="IPR036412">
    <property type="entry name" value="HAD-like_sf"/>
</dbReference>
<dbReference type="GO" id="GO:0006281">
    <property type="term" value="P:DNA repair"/>
    <property type="evidence" value="ECO:0007669"/>
    <property type="project" value="TreeGrafter"/>
</dbReference>
<accession>A0A5R9F514</accession>
<dbReference type="EMBL" id="SWLG01000004">
    <property type="protein sequence ID" value="TLS38121.1"/>
    <property type="molecule type" value="Genomic_DNA"/>
</dbReference>
<dbReference type="Proteomes" id="UP000308230">
    <property type="component" value="Unassembled WGS sequence"/>
</dbReference>
<name>A0A5R9F514_9BACL</name>